<feature type="compositionally biased region" description="Basic and acidic residues" evidence="1">
    <location>
        <begin position="284"/>
        <end position="305"/>
    </location>
</feature>
<reference evidence="2" key="1">
    <citation type="submission" date="2015-04" db="UniProtKB">
        <authorList>
            <consortium name="EnsemblPlants"/>
        </authorList>
    </citation>
    <scope>IDENTIFICATION</scope>
</reference>
<dbReference type="Gramene" id="OGLUM07G16240.1">
    <property type="protein sequence ID" value="OGLUM07G16240.1"/>
    <property type="gene ID" value="OGLUM07G16240"/>
</dbReference>
<proteinExistence type="predicted"/>
<keyword evidence="3" id="KW-1185">Reference proteome</keyword>
<accession>A0A0E0AKP0</accession>
<dbReference type="HOGENOM" id="CLU_913304_0_0_1"/>
<reference evidence="2" key="2">
    <citation type="submission" date="2018-05" db="EMBL/GenBank/DDBJ databases">
        <title>OgluRS3 (Oryza glumaepatula Reference Sequence Version 3).</title>
        <authorList>
            <person name="Zhang J."/>
            <person name="Kudrna D."/>
            <person name="Lee S."/>
            <person name="Talag J."/>
            <person name="Welchert J."/>
            <person name="Wing R.A."/>
        </authorList>
    </citation>
    <scope>NUCLEOTIDE SEQUENCE [LARGE SCALE GENOMIC DNA]</scope>
</reference>
<evidence type="ECO:0000256" key="1">
    <source>
        <dbReference type="SAM" id="MobiDB-lite"/>
    </source>
</evidence>
<feature type="region of interest" description="Disordered" evidence="1">
    <location>
        <begin position="25"/>
        <end position="51"/>
    </location>
</feature>
<dbReference type="EnsemblPlants" id="OGLUM07G16240.1">
    <property type="protein sequence ID" value="OGLUM07G16240.1"/>
    <property type="gene ID" value="OGLUM07G16240"/>
</dbReference>
<organism evidence="2">
    <name type="scientific">Oryza glumipatula</name>
    <dbReference type="NCBI Taxonomy" id="40148"/>
    <lineage>
        <taxon>Eukaryota</taxon>
        <taxon>Viridiplantae</taxon>
        <taxon>Streptophyta</taxon>
        <taxon>Embryophyta</taxon>
        <taxon>Tracheophyta</taxon>
        <taxon>Spermatophyta</taxon>
        <taxon>Magnoliopsida</taxon>
        <taxon>Liliopsida</taxon>
        <taxon>Poales</taxon>
        <taxon>Poaceae</taxon>
        <taxon>BOP clade</taxon>
        <taxon>Oryzoideae</taxon>
        <taxon>Oryzeae</taxon>
        <taxon>Oryzinae</taxon>
        <taxon>Oryza</taxon>
    </lineage>
</organism>
<dbReference type="Proteomes" id="UP000026961">
    <property type="component" value="Chromosome 7"/>
</dbReference>
<dbReference type="AlphaFoldDB" id="A0A0E0AKP0"/>
<feature type="region of interest" description="Disordered" evidence="1">
    <location>
        <begin position="264"/>
        <end position="305"/>
    </location>
</feature>
<evidence type="ECO:0000313" key="3">
    <source>
        <dbReference type="Proteomes" id="UP000026961"/>
    </source>
</evidence>
<evidence type="ECO:0000313" key="2">
    <source>
        <dbReference type="EnsemblPlants" id="OGLUM07G16240.1"/>
    </source>
</evidence>
<protein>
    <submittedName>
        <fullName evidence="2">Uncharacterized protein</fullName>
    </submittedName>
</protein>
<name>A0A0E0AKP0_9ORYZ</name>
<sequence length="305" mass="32941">MIKSTPSSVRTWCRAKSGVRGKCAFRRASGEHHSPGQRDGPQAEATSGGGGARLHHLGTACLVNADTVQEPVEVERLGPSASAGVSPACSNKRTQALVGITCPLLNRFIRHETGIVQYHLQYDTYFLITPNNKGLVRARGQSGDVIPRGFQSILVQARHGKKRFDLGARVDELADGVLHPEEEAATIGSCGRRGSLHGVDQLLRLVGGLLHLPQPRGRLFLPVGVDALQALAAEDAELVLQQIEHLHGAPVLVGVAAASQVETQLADHPGDRRRQRPSGNGEFGRGDSDNDRVRLRHRERERAKN</sequence>